<dbReference type="SUPFAM" id="SSF63712">
    <property type="entry name" value="Nicotinic receptor ligand binding domain-like"/>
    <property type="match status" value="1"/>
</dbReference>
<dbReference type="RefSeq" id="XP_038076415.1">
    <property type="nucleotide sequence ID" value="XM_038220487.1"/>
</dbReference>
<dbReference type="PROSITE" id="PS00236">
    <property type="entry name" value="NEUROTR_ION_CHANNEL"/>
    <property type="match status" value="1"/>
</dbReference>
<evidence type="ECO:0000256" key="8">
    <source>
        <dbReference type="ARBA" id="ARBA00023065"/>
    </source>
</evidence>
<dbReference type="OMA" id="CELHMQP"/>
<protein>
    <submittedName>
        <fullName evidence="14">Uncharacterized protein</fullName>
    </submittedName>
</protein>
<proteinExistence type="inferred from homology"/>
<evidence type="ECO:0000256" key="4">
    <source>
        <dbReference type="ARBA" id="ARBA00022475"/>
    </source>
</evidence>
<keyword evidence="6" id="KW-0732">Signal</keyword>
<feature type="transmembrane region" description="Helical" evidence="11">
    <location>
        <begin position="291"/>
        <end position="312"/>
    </location>
</feature>
<dbReference type="InterPro" id="IPR006201">
    <property type="entry name" value="Neur_channel"/>
</dbReference>
<dbReference type="Proteomes" id="UP000887568">
    <property type="component" value="Unplaced"/>
</dbReference>
<feature type="transmembrane region" description="Helical" evidence="11">
    <location>
        <begin position="431"/>
        <end position="450"/>
    </location>
</feature>
<dbReference type="SUPFAM" id="SSF90112">
    <property type="entry name" value="Neurotransmitter-gated ion-channel transmembrane pore"/>
    <property type="match status" value="1"/>
</dbReference>
<keyword evidence="5 11" id="KW-0812">Transmembrane</keyword>
<evidence type="ECO:0000259" key="12">
    <source>
        <dbReference type="Pfam" id="PF02931"/>
    </source>
</evidence>
<dbReference type="InterPro" id="IPR038050">
    <property type="entry name" value="Neuro_actylchol_rec"/>
</dbReference>
<evidence type="ECO:0000256" key="5">
    <source>
        <dbReference type="ARBA" id="ARBA00022692"/>
    </source>
</evidence>
<keyword evidence="4" id="KW-1003">Cell membrane</keyword>
<dbReference type="InterPro" id="IPR036719">
    <property type="entry name" value="Neuro-gated_channel_TM_sf"/>
</dbReference>
<dbReference type="InterPro" id="IPR006028">
    <property type="entry name" value="GABAA/Glycine_rcpt"/>
</dbReference>
<keyword evidence="8 11" id="KW-0406">Ion transport</keyword>
<dbReference type="GO" id="GO:0005886">
    <property type="term" value="C:plasma membrane"/>
    <property type="evidence" value="ECO:0007669"/>
    <property type="project" value="UniProtKB-SubCell"/>
</dbReference>
<dbReference type="Pfam" id="PF02932">
    <property type="entry name" value="Neur_chan_memb"/>
    <property type="match status" value="1"/>
</dbReference>
<feature type="domain" description="Neurotransmitter-gated ion-channel ligand-binding" evidence="12">
    <location>
        <begin position="120"/>
        <end position="287"/>
    </location>
</feature>
<evidence type="ECO:0000256" key="7">
    <source>
        <dbReference type="ARBA" id="ARBA00022989"/>
    </source>
</evidence>
<dbReference type="AlphaFoldDB" id="A0A914BKG9"/>
<comment type="similarity">
    <text evidence="11">Belongs to the ligand-gated ion channel (TC 1.A.9) family.</text>
</comment>
<keyword evidence="7 11" id="KW-1133">Transmembrane helix</keyword>
<dbReference type="Gene3D" id="1.20.58.390">
    <property type="entry name" value="Neurotransmitter-gated ion-channel transmembrane domain"/>
    <property type="match status" value="1"/>
</dbReference>
<keyword evidence="15" id="KW-1185">Reference proteome</keyword>
<keyword evidence="3 11" id="KW-0813">Transport</keyword>
<dbReference type="InterPro" id="IPR006029">
    <property type="entry name" value="Neurotrans-gated_channel_TM"/>
</dbReference>
<dbReference type="NCBIfam" id="TIGR00860">
    <property type="entry name" value="LIC"/>
    <property type="match status" value="1"/>
</dbReference>
<keyword evidence="9 11" id="KW-0472">Membrane</keyword>
<name>A0A914BKG9_PATMI</name>
<dbReference type="GO" id="GO:0004888">
    <property type="term" value="F:transmembrane signaling receptor activity"/>
    <property type="evidence" value="ECO:0007669"/>
    <property type="project" value="InterPro"/>
</dbReference>
<evidence type="ECO:0000256" key="3">
    <source>
        <dbReference type="ARBA" id="ARBA00022448"/>
    </source>
</evidence>
<dbReference type="PRINTS" id="PR00252">
    <property type="entry name" value="NRIONCHANNEL"/>
</dbReference>
<dbReference type="EnsemblMetazoa" id="XM_038220487.1">
    <property type="protein sequence ID" value="XP_038076415.1"/>
    <property type="gene ID" value="LOC119744529"/>
</dbReference>
<evidence type="ECO:0000259" key="13">
    <source>
        <dbReference type="Pfam" id="PF02932"/>
    </source>
</evidence>
<dbReference type="OrthoDB" id="407674at2759"/>
<evidence type="ECO:0000256" key="11">
    <source>
        <dbReference type="RuleBase" id="RU000687"/>
    </source>
</evidence>
<comment type="subcellular location">
    <subcellularLocation>
        <location evidence="2">Cell membrane</location>
    </subcellularLocation>
    <subcellularLocation>
        <location evidence="1">Membrane</location>
        <topology evidence="1">Multi-pass membrane protein</topology>
    </subcellularLocation>
</comment>
<dbReference type="GeneID" id="119744529"/>
<dbReference type="InterPro" id="IPR006202">
    <property type="entry name" value="Neur_chan_lig-bd"/>
</dbReference>
<evidence type="ECO:0000256" key="10">
    <source>
        <dbReference type="ARBA" id="ARBA00023303"/>
    </source>
</evidence>
<feature type="transmembrane region" description="Helical" evidence="11">
    <location>
        <begin position="353"/>
        <end position="376"/>
    </location>
</feature>
<dbReference type="CDD" id="cd19049">
    <property type="entry name" value="LGIC_TM_anion"/>
    <property type="match status" value="1"/>
</dbReference>
<dbReference type="CDD" id="cd18990">
    <property type="entry name" value="LGIC_ECD_GABAAR"/>
    <property type="match status" value="1"/>
</dbReference>
<evidence type="ECO:0000256" key="1">
    <source>
        <dbReference type="ARBA" id="ARBA00004141"/>
    </source>
</evidence>
<organism evidence="14 15">
    <name type="scientific">Patiria miniata</name>
    <name type="common">Bat star</name>
    <name type="synonym">Asterina miniata</name>
    <dbReference type="NCBI Taxonomy" id="46514"/>
    <lineage>
        <taxon>Eukaryota</taxon>
        <taxon>Metazoa</taxon>
        <taxon>Echinodermata</taxon>
        <taxon>Eleutherozoa</taxon>
        <taxon>Asterozoa</taxon>
        <taxon>Asteroidea</taxon>
        <taxon>Valvatacea</taxon>
        <taxon>Valvatida</taxon>
        <taxon>Asterinidae</taxon>
        <taxon>Patiria</taxon>
    </lineage>
</organism>
<dbReference type="InterPro" id="IPR036734">
    <property type="entry name" value="Neur_chan_lig-bd_sf"/>
</dbReference>
<evidence type="ECO:0000313" key="14">
    <source>
        <dbReference type="EnsemblMetazoa" id="XP_038076415.1"/>
    </source>
</evidence>
<feature type="domain" description="Neurotransmitter-gated ion-channel transmembrane" evidence="13">
    <location>
        <begin position="295"/>
        <end position="403"/>
    </location>
</feature>
<accession>A0A914BKG9</accession>
<reference evidence="14" key="1">
    <citation type="submission" date="2022-11" db="UniProtKB">
        <authorList>
            <consortium name="EnsemblMetazoa"/>
        </authorList>
    </citation>
    <scope>IDENTIFICATION</scope>
</reference>
<dbReference type="PRINTS" id="PR00253">
    <property type="entry name" value="GABAARECEPTR"/>
</dbReference>
<dbReference type="PANTHER" id="PTHR18945">
    <property type="entry name" value="NEUROTRANSMITTER GATED ION CHANNEL"/>
    <property type="match status" value="1"/>
</dbReference>
<dbReference type="Pfam" id="PF02931">
    <property type="entry name" value="Neur_chan_LBD"/>
    <property type="match status" value="1"/>
</dbReference>
<sequence length="453" mass="51597">MALLNCAGKVSSAPSRAFNQGNSGNKRAMATRTWILYAVILWTSDKSRVCGQLLSGRVADDYEPSIRPNTTGSAVDVRLHLYIESMGTIKESTMVTSKRRATLTSAQRTHTVKSPPINSSTPTQDFTITMWFRQFWQDPRLVANASASQEVVNFKGDRMSLIWTPDVFFLFEKDSKFHDVTVPNRMLRLYPNGTVLLSTRLSITLACNMELANFPMDTQECQMIMMSYAYNSNEMTLTINDASLEIDTDLRIPRFHLNEYKTAVTEFSYGPTGNYSAAKVTFSFRRHLQSYILTVYIPSSLIVIIAWLSFWIDAKAAPARVSLGITTVLTITTMTAGMQETMPLVTYAKALDVWLALCLLFVFLSLMEYACANYLIIVENNRKLKNYTKKLGNGINEKVDHMRVFEFHYGLGVSRRPGYREPLTADKLDRIFRYSFPALFVVFNVIYWPFYLR</sequence>
<keyword evidence="10 11" id="KW-0407">Ion channel</keyword>
<dbReference type="Gene3D" id="2.70.170.10">
    <property type="entry name" value="Neurotransmitter-gated ion-channel ligand-binding domain"/>
    <property type="match status" value="1"/>
</dbReference>
<evidence type="ECO:0000313" key="15">
    <source>
        <dbReference type="Proteomes" id="UP000887568"/>
    </source>
</evidence>
<dbReference type="InterPro" id="IPR018000">
    <property type="entry name" value="Neurotransmitter_ion_chnl_CS"/>
</dbReference>
<feature type="transmembrane region" description="Helical" evidence="11">
    <location>
        <begin position="319"/>
        <end position="338"/>
    </location>
</feature>
<evidence type="ECO:0000256" key="9">
    <source>
        <dbReference type="ARBA" id="ARBA00023136"/>
    </source>
</evidence>
<dbReference type="GO" id="GO:0005230">
    <property type="term" value="F:extracellular ligand-gated monoatomic ion channel activity"/>
    <property type="evidence" value="ECO:0007669"/>
    <property type="project" value="InterPro"/>
</dbReference>
<evidence type="ECO:0000256" key="6">
    <source>
        <dbReference type="ARBA" id="ARBA00022729"/>
    </source>
</evidence>
<evidence type="ECO:0000256" key="2">
    <source>
        <dbReference type="ARBA" id="ARBA00004236"/>
    </source>
</evidence>